<dbReference type="AlphaFoldDB" id="A0A382SVG1"/>
<evidence type="ECO:0008006" key="2">
    <source>
        <dbReference type="Google" id="ProtNLM"/>
    </source>
</evidence>
<dbReference type="Gene3D" id="1.10.8.420">
    <property type="entry name" value="RecR Domain 1"/>
    <property type="match status" value="1"/>
</dbReference>
<name>A0A382SVG1_9ZZZZ</name>
<dbReference type="EMBL" id="UINC01131469">
    <property type="protein sequence ID" value="SVD13197.1"/>
    <property type="molecule type" value="Genomic_DNA"/>
</dbReference>
<sequence length="23" mass="2594">MKRPTAVTELIEELKRLPGVGQK</sequence>
<feature type="non-terminal residue" evidence="1">
    <location>
        <position position="23"/>
    </location>
</feature>
<accession>A0A382SVG1</accession>
<gene>
    <name evidence="1" type="ORF">METZ01_LOCUS366051</name>
</gene>
<reference evidence="1" key="1">
    <citation type="submission" date="2018-05" db="EMBL/GenBank/DDBJ databases">
        <authorList>
            <person name="Lanie J.A."/>
            <person name="Ng W.-L."/>
            <person name="Kazmierczak K.M."/>
            <person name="Andrzejewski T.M."/>
            <person name="Davidsen T.M."/>
            <person name="Wayne K.J."/>
            <person name="Tettelin H."/>
            <person name="Glass J.I."/>
            <person name="Rusch D."/>
            <person name="Podicherti R."/>
            <person name="Tsui H.-C.T."/>
            <person name="Winkler M.E."/>
        </authorList>
    </citation>
    <scope>NUCLEOTIDE SEQUENCE</scope>
</reference>
<organism evidence="1">
    <name type="scientific">marine metagenome</name>
    <dbReference type="NCBI Taxonomy" id="408172"/>
    <lineage>
        <taxon>unclassified sequences</taxon>
        <taxon>metagenomes</taxon>
        <taxon>ecological metagenomes</taxon>
    </lineage>
</organism>
<protein>
    <recommendedName>
        <fullName evidence="2">Recombination protein RecR</fullName>
    </recommendedName>
</protein>
<proteinExistence type="predicted"/>
<evidence type="ECO:0000313" key="1">
    <source>
        <dbReference type="EMBL" id="SVD13197.1"/>
    </source>
</evidence>